<accession>A0ABC8ATG5</accession>
<dbReference type="AlphaFoldDB" id="A0ABC8ATG5"/>
<evidence type="ECO:0000313" key="1">
    <source>
        <dbReference type="EMBL" id="APA97605.1"/>
    </source>
</evidence>
<protein>
    <submittedName>
        <fullName evidence="1">Uncharacterized protein</fullName>
    </submittedName>
</protein>
<reference evidence="1 2" key="1">
    <citation type="submission" date="2016-10" db="EMBL/GenBank/DDBJ databases">
        <title>Genome sequence of Nocardia seriolae strain EM150506, isolated from Anguila japonica.</title>
        <authorList>
            <person name="Han H.-J."/>
        </authorList>
    </citation>
    <scope>NUCLEOTIDE SEQUENCE [LARGE SCALE GENOMIC DNA]</scope>
    <source>
        <strain evidence="1 2">EM150506</strain>
    </source>
</reference>
<name>A0ABC8ATG5_9NOCA</name>
<dbReference type="Proteomes" id="UP000180166">
    <property type="component" value="Chromosome"/>
</dbReference>
<dbReference type="KEGG" id="nsr:NS506_03553"/>
<dbReference type="RefSeq" id="WP_033090848.1">
    <property type="nucleotide sequence ID" value="NZ_AP028458.1"/>
</dbReference>
<organism evidence="1 2">
    <name type="scientific">Nocardia seriolae</name>
    <dbReference type="NCBI Taxonomy" id="37332"/>
    <lineage>
        <taxon>Bacteria</taxon>
        <taxon>Bacillati</taxon>
        <taxon>Actinomycetota</taxon>
        <taxon>Actinomycetes</taxon>
        <taxon>Mycobacteriales</taxon>
        <taxon>Nocardiaceae</taxon>
        <taxon>Nocardia</taxon>
    </lineage>
</organism>
<proteinExistence type="predicted"/>
<dbReference type="GeneID" id="93375854"/>
<sequence>MHREHEETMRVDFAEHVRLTSEMVLALSSGTRTELHELDAQRSRLDLSWQQGPHAEDWRYLNKAYSAWAFAPEQARQHLDWARYYRDEIGQDQLSAVQWRSIEQAQELSGNAFEVPYERNAPDTYRCAPGTPILEFGADRRRIERER</sequence>
<dbReference type="EMBL" id="CP017839">
    <property type="protein sequence ID" value="APA97605.1"/>
    <property type="molecule type" value="Genomic_DNA"/>
</dbReference>
<evidence type="ECO:0000313" key="2">
    <source>
        <dbReference type="Proteomes" id="UP000180166"/>
    </source>
</evidence>
<gene>
    <name evidence="1" type="ORF">NS506_03553</name>
</gene>